<gene>
    <name evidence="1" type="ORF">IM811_005010</name>
</gene>
<comment type="caution">
    <text evidence="1">The sequence shown here is derived from an EMBL/GenBank/DDBJ whole genome shotgun (WGS) entry which is preliminary data.</text>
</comment>
<proteinExistence type="predicted"/>
<name>A0A8H7K8A1_BIOOC</name>
<dbReference type="EMBL" id="JADCTT010000013">
    <property type="protein sequence ID" value="KAF9745388.1"/>
    <property type="molecule type" value="Genomic_DNA"/>
</dbReference>
<protein>
    <submittedName>
        <fullName evidence="1">Uncharacterized protein</fullName>
    </submittedName>
</protein>
<sequence length="126" mass="14004">MVLSSSFGNGVLTPDVHGNHIFRVESIKDPETVTAKIQLRLLTLVRVAQRGTVLRRRHDLNIDLLRPAGQASAEMANHALRMLRPEHKRAPGDQPINGSISYQPPPELLLPWALRGVNLSNSKNYS</sequence>
<evidence type="ECO:0000313" key="2">
    <source>
        <dbReference type="Proteomes" id="UP000616885"/>
    </source>
</evidence>
<evidence type="ECO:0000313" key="1">
    <source>
        <dbReference type="EMBL" id="KAF9745388.1"/>
    </source>
</evidence>
<dbReference type="Proteomes" id="UP000616885">
    <property type="component" value="Unassembled WGS sequence"/>
</dbReference>
<organism evidence="1 2">
    <name type="scientific">Bionectria ochroleuca</name>
    <name type="common">Gliocladium roseum</name>
    <dbReference type="NCBI Taxonomy" id="29856"/>
    <lineage>
        <taxon>Eukaryota</taxon>
        <taxon>Fungi</taxon>
        <taxon>Dikarya</taxon>
        <taxon>Ascomycota</taxon>
        <taxon>Pezizomycotina</taxon>
        <taxon>Sordariomycetes</taxon>
        <taxon>Hypocreomycetidae</taxon>
        <taxon>Hypocreales</taxon>
        <taxon>Bionectriaceae</taxon>
        <taxon>Clonostachys</taxon>
    </lineage>
</organism>
<reference evidence="1" key="1">
    <citation type="submission" date="2020-10" db="EMBL/GenBank/DDBJ databases">
        <title>High-Quality Genome Resource of Clonostachys rosea strain S41 by Oxford Nanopore Long-Read Sequencing.</title>
        <authorList>
            <person name="Wang H."/>
        </authorList>
    </citation>
    <scope>NUCLEOTIDE SEQUENCE</scope>
    <source>
        <strain evidence="1">S41</strain>
    </source>
</reference>
<dbReference type="AlphaFoldDB" id="A0A8H7K8A1"/>
<accession>A0A8H7K8A1</accession>